<dbReference type="EMBL" id="KV448822">
    <property type="protein sequence ID" value="OAX33170.1"/>
    <property type="molecule type" value="Genomic_DNA"/>
</dbReference>
<dbReference type="AlphaFoldDB" id="A0A1B7MKP8"/>
<dbReference type="Pfam" id="PF20151">
    <property type="entry name" value="DUF6533"/>
    <property type="match status" value="1"/>
</dbReference>
<name>A0A1B7MKP8_9AGAM</name>
<feature type="domain" description="DUF6533" evidence="2">
    <location>
        <begin position="22"/>
        <end position="67"/>
    </location>
</feature>
<accession>A0A1B7MKP8</accession>
<dbReference type="InParanoid" id="A0A1B7MKP8"/>
<keyword evidence="1" id="KW-0812">Transmembrane</keyword>
<evidence type="ECO:0000313" key="3">
    <source>
        <dbReference type="EMBL" id="OAX33170.1"/>
    </source>
</evidence>
<sequence length="313" mass="35265">MTFILNNPILWPVIRYFRGFTYFQVVCLTAVVYDLTLTFGQEFELVWRQRWSLMTFLYLSVRYIGIVYTVAIMLPNLPSVSLTDTGCTTLYFVENWMGIIINGLLCVIIITRLYAMYQRSRRMLILLAVTFLAIQITSVVILAIQAAYTSGEEYVLSGAHMCGYSFPDNIVLPEQMTWVLGTVWEIFALCLAVWIAVKHFREAQRPSTGSTVEDCFTVLVKSHVFYFASFVAASGLQLGNLSPVLFNSNSLGTMFFDGIRQLTRTVQMVILGPRLILGLREYHANLVADSDEGTGMASIVFQERVHISTGSGV</sequence>
<keyword evidence="1" id="KW-1133">Transmembrane helix</keyword>
<evidence type="ECO:0000313" key="4">
    <source>
        <dbReference type="Proteomes" id="UP000092154"/>
    </source>
</evidence>
<feature type="transmembrane region" description="Helical" evidence="1">
    <location>
        <begin position="124"/>
        <end position="148"/>
    </location>
</feature>
<feature type="transmembrane region" description="Helical" evidence="1">
    <location>
        <begin position="20"/>
        <end position="39"/>
    </location>
</feature>
<dbReference type="OrthoDB" id="2660482at2759"/>
<proteinExistence type="predicted"/>
<feature type="transmembrane region" description="Helical" evidence="1">
    <location>
        <begin position="51"/>
        <end position="75"/>
    </location>
</feature>
<keyword evidence="1" id="KW-0472">Membrane</keyword>
<reference evidence="3 4" key="1">
    <citation type="submission" date="2016-06" db="EMBL/GenBank/DDBJ databases">
        <title>Comparative genomics of the ectomycorrhizal sister species Rhizopogon vinicolor and Rhizopogon vesiculosus (Basidiomycota: Boletales) reveals a divergence of the mating type B locus.</title>
        <authorList>
            <consortium name="DOE Joint Genome Institute"/>
            <person name="Mujic A.B."/>
            <person name="Kuo A."/>
            <person name="Tritt A."/>
            <person name="Lipzen A."/>
            <person name="Chen C."/>
            <person name="Johnson J."/>
            <person name="Sharma A."/>
            <person name="Barry K."/>
            <person name="Grigoriev I.V."/>
            <person name="Spatafora J.W."/>
        </authorList>
    </citation>
    <scope>NUCLEOTIDE SEQUENCE [LARGE SCALE GENOMIC DNA]</scope>
    <source>
        <strain evidence="3 4">AM-OR11-026</strain>
    </source>
</reference>
<feature type="transmembrane region" description="Helical" evidence="1">
    <location>
        <begin position="176"/>
        <end position="197"/>
    </location>
</feature>
<dbReference type="STRING" id="1314800.A0A1B7MKP8"/>
<evidence type="ECO:0000256" key="1">
    <source>
        <dbReference type="SAM" id="Phobius"/>
    </source>
</evidence>
<dbReference type="Proteomes" id="UP000092154">
    <property type="component" value="Unassembled WGS sequence"/>
</dbReference>
<dbReference type="InterPro" id="IPR045340">
    <property type="entry name" value="DUF6533"/>
</dbReference>
<protein>
    <recommendedName>
        <fullName evidence="2">DUF6533 domain-containing protein</fullName>
    </recommendedName>
</protein>
<feature type="transmembrane region" description="Helical" evidence="1">
    <location>
        <begin position="95"/>
        <end position="117"/>
    </location>
</feature>
<gene>
    <name evidence="3" type="ORF">K503DRAFT_775896</name>
</gene>
<keyword evidence="4" id="KW-1185">Reference proteome</keyword>
<organism evidence="3 4">
    <name type="scientific">Rhizopogon vinicolor AM-OR11-026</name>
    <dbReference type="NCBI Taxonomy" id="1314800"/>
    <lineage>
        <taxon>Eukaryota</taxon>
        <taxon>Fungi</taxon>
        <taxon>Dikarya</taxon>
        <taxon>Basidiomycota</taxon>
        <taxon>Agaricomycotina</taxon>
        <taxon>Agaricomycetes</taxon>
        <taxon>Agaricomycetidae</taxon>
        <taxon>Boletales</taxon>
        <taxon>Suillineae</taxon>
        <taxon>Rhizopogonaceae</taxon>
        <taxon>Rhizopogon</taxon>
    </lineage>
</organism>
<evidence type="ECO:0000259" key="2">
    <source>
        <dbReference type="Pfam" id="PF20151"/>
    </source>
</evidence>